<comment type="subcellular location">
    <subcellularLocation>
        <location evidence="1">Secreted</location>
    </subcellularLocation>
</comment>
<evidence type="ECO:0000256" key="4">
    <source>
        <dbReference type="SAM" id="MobiDB-lite"/>
    </source>
</evidence>
<evidence type="ECO:0000313" key="8">
    <source>
        <dbReference type="RefSeq" id="XP_022320446.1"/>
    </source>
</evidence>
<dbReference type="PANTHER" id="PTHR22923">
    <property type="entry name" value="CEREBELLIN-RELATED"/>
    <property type="match status" value="1"/>
</dbReference>
<dbReference type="InterPro" id="IPR001073">
    <property type="entry name" value="C1q_dom"/>
</dbReference>
<evidence type="ECO:0000313" key="7">
    <source>
        <dbReference type="Proteomes" id="UP000694844"/>
    </source>
</evidence>
<dbReference type="Gene3D" id="1.10.287.1490">
    <property type="match status" value="1"/>
</dbReference>
<dbReference type="AlphaFoldDB" id="A0A8B8D0Z7"/>
<evidence type="ECO:0000256" key="2">
    <source>
        <dbReference type="ARBA" id="ARBA00022525"/>
    </source>
</evidence>
<feature type="chain" id="PRO_5034673696" evidence="5">
    <location>
        <begin position="18"/>
        <end position="389"/>
    </location>
</feature>
<accession>A0A8B8D0Z7</accession>
<keyword evidence="2" id="KW-0964">Secreted</keyword>
<dbReference type="PANTHER" id="PTHR22923:SF116">
    <property type="entry name" value="C1Q DOMAIN-CONTAINING PROTEIN"/>
    <property type="match status" value="1"/>
</dbReference>
<dbReference type="Gene3D" id="2.60.120.40">
    <property type="match status" value="1"/>
</dbReference>
<keyword evidence="7" id="KW-1185">Reference proteome</keyword>
<dbReference type="OrthoDB" id="10071402at2759"/>
<dbReference type="GeneID" id="111122800"/>
<dbReference type="RefSeq" id="XP_022320446.1">
    <property type="nucleotide sequence ID" value="XM_022464738.1"/>
</dbReference>
<dbReference type="Proteomes" id="UP000694844">
    <property type="component" value="Chromosome 1"/>
</dbReference>
<feature type="domain" description="C1q" evidence="6">
    <location>
        <begin position="260"/>
        <end position="389"/>
    </location>
</feature>
<proteinExistence type="predicted"/>
<dbReference type="Pfam" id="PF00386">
    <property type="entry name" value="C1q"/>
    <property type="match status" value="1"/>
</dbReference>
<dbReference type="KEGG" id="cvn:111122800"/>
<feature type="signal peptide" evidence="5">
    <location>
        <begin position="1"/>
        <end position="17"/>
    </location>
</feature>
<dbReference type="SUPFAM" id="SSF49842">
    <property type="entry name" value="TNF-like"/>
    <property type="match status" value="1"/>
</dbReference>
<dbReference type="SMART" id="SM00110">
    <property type="entry name" value="C1Q"/>
    <property type="match status" value="1"/>
</dbReference>
<reference evidence="8" key="2">
    <citation type="submission" date="2025-08" db="UniProtKB">
        <authorList>
            <consortium name="RefSeq"/>
        </authorList>
    </citation>
    <scope>IDENTIFICATION</scope>
    <source>
        <tissue evidence="8">Whole sample</tissue>
    </source>
</reference>
<feature type="region of interest" description="Disordered" evidence="4">
    <location>
        <begin position="93"/>
        <end position="116"/>
    </location>
</feature>
<evidence type="ECO:0000256" key="3">
    <source>
        <dbReference type="ARBA" id="ARBA00022729"/>
    </source>
</evidence>
<feature type="compositionally biased region" description="Basic and acidic residues" evidence="4">
    <location>
        <begin position="107"/>
        <end position="116"/>
    </location>
</feature>
<protein>
    <submittedName>
        <fullName evidence="8">Eisosome protein 1-like</fullName>
    </submittedName>
</protein>
<dbReference type="SUPFAM" id="SSF57997">
    <property type="entry name" value="Tropomyosin"/>
    <property type="match status" value="1"/>
</dbReference>
<sequence length="389" mass="43575">MLSRLVLVFLFVVQANSLSVLTDDKSQATNTDGETVLVRQLLNQETLIRMALDRKVNDLVKGMAEMKKDMETSNQKLQDAKREIEINNQQLQDAKREIRTNNQQLQDAKRETEASKQQLRDAIIEIETNNQQLQDAKKEIETNNQQLKDAKKEIETNNQQLKDAKRETETNNQQLLDAKREIETNNQQLQDATKEIAALINKNSALKAEWQVQSNLTAFLSDNLKTTINTVKQSQNSQQELSSAVSSLQVFQRNMSVLTAKDTPVAFTAGITSASDSWEGDIFVFPHVITNKGHGYSSSSGKFTAPRDGTYVFTLTVVSYGSNSLTLYIVHDAVSKVRTYSTGYASYQTGTNLVVLELDRGDAVWIKRGGGRGYYTNSVPLTTFSGFIL</sequence>
<gene>
    <name evidence="8" type="primary">LOC111122800</name>
</gene>
<name>A0A8B8D0Z7_CRAVI</name>
<reference evidence="7" key="1">
    <citation type="submission" date="2024-06" db="UniProtKB">
        <authorList>
            <consortium name="RefSeq"/>
        </authorList>
    </citation>
    <scope>NUCLEOTIDE SEQUENCE [LARGE SCALE GENOMIC DNA]</scope>
</reference>
<organism evidence="7 8">
    <name type="scientific">Crassostrea virginica</name>
    <name type="common">Eastern oyster</name>
    <dbReference type="NCBI Taxonomy" id="6565"/>
    <lineage>
        <taxon>Eukaryota</taxon>
        <taxon>Metazoa</taxon>
        <taxon>Spiralia</taxon>
        <taxon>Lophotrochozoa</taxon>
        <taxon>Mollusca</taxon>
        <taxon>Bivalvia</taxon>
        <taxon>Autobranchia</taxon>
        <taxon>Pteriomorphia</taxon>
        <taxon>Ostreida</taxon>
        <taxon>Ostreoidea</taxon>
        <taxon>Ostreidae</taxon>
        <taxon>Crassostrea</taxon>
    </lineage>
</organism>
<dbReference type="PRINTS" id="PR00007">
    <property type="entry name" value="COMPLEMNTC1Q"/>
</dbReference>
<dbReference type="InterPro" id="IPR008983">
    <property type="entry name" value="Tumour_necrosis_fac-like_dom"/>
</dbReference>
<dbReference type="PROSITE" id="PS50871">
    <property type="entry name" value="C1Q"/>
    <property type="match status" value="1"/>
</dbReference>
<evidence type="ECO:0000259" key="6">
    <source>
        <dbReference type="PROSITE" id="PS50871"/>
    </source>
</evidence>
<keyword evidence="3 5" id="KW-0732">Signal</keyword>
<dbReference type="InterPro" id="IPR050822">
    <property type="entry name" value="Cerebellin_Synaptic_Org"/>
</dbReference>
<dbReference type="GO" id="GO:0005576">
    <property type="term" value="C:extracellular region"/>
    <property type="evidence" value="ECO:0007669"/>
    <property type="project" value="UniProtKB-SubCell"/>
</dbReference>
<evidence type="ECO:0000256" key="5">
    <source>
        <dbReference type="SAM" id="SignalP"/>
    </source>
</evidence>
<evidence type="ECO:0000256" key="1">
    <source>
        <dbReference type="ARBA" id="ARBA00004613"/>
    </source>
</evidence>